<feature type="domain" description="Extradiol ring-cleavage dioxygenase class III enzyme subunit B" evidence="6">
    <location>
        <begin position="39"/>
        <end position="263"/>
    </location>
</feature>
<dbReference type="PANTHER" id="PTHR30096">
    <property type="entry name" value="4,5-DOPA DIOXYGENASE EXTRADIOL-LIKE PROTEIN"/>
    <property type="match status" value="1"/>
</dbReference>
<reference evidence="7 8" key="1">
    <citation type="submission" date="2019-03" db="EMBL/GenBank/DDBJ databases">
        <title>Genomic Encyclopedia of Type Strains, Phase IV (KMG-IV): sequencing the most valuable type-strain genomes for metagenomic binning, comparative biology and taxonomic classification.</title>
        <authorList>
            <person name="Goeker M."/>
        </authorList>
    </citation>
    <scope>NUCLEOTIDE SEQUENCE [LARGE SCALE GENOMIC DNA]</scope>
    <source>
        <strain evidence="7 8">DSM 18577</strain>
    </source>
</reference>
<dbReference type="Gene3D" id="3.40.830.10">
    <property type="entry name" value="LigB-like"/>
    <property type="match status" value="1"/>
</dbReference>
<evidence type="ECO:0000256" key="3">
    <source>
        <dbReference type="ARBA" id="ARBA00022723"/>
    </source>
</evidence>
<accession>A0A4R1K100</accession>
<keyword evidence="4" id="KW-0862">Zinc</keyword>
<dbReference type="PIRSF" id="PIRSF006157">
    <property type="entry name" value="Doxgns_DODA"/>
    <property type="match status" value="1"/>
</dbReference>
<dbReference type="Pfam" id="PF02900">
    <property type="entry name" value="LigB"/>
    <property type="match status" value="1"/>
</dbReference>
<dbReference type="OrthoDB" id="9790889at2"/>
<dbReference type="EMBL" id="SMGD01000012">
    <property type="protein sequence ID" value="TCK57625.1"/>
    <property type="molecule type" value="Genomic_DNA"/>
</dbReference>
<keyword evidence="7" id="KW-0223">Dioxygenase</keyword>
<dbReference type="InterPro" id="IPR014436">
    <property type="entry name" value="Extradiol_dOase_DODA"/>
</dbReference>
<evidence type="ECO:0000313" key="7">
    <source>
        <dbReference type="EMBL" id="TCK57625.1"/>
    </source>
</evidence>
<evidence type="ECO:0000256" key="1">
    <source>
        <dbReference type="ARBA" id="ARBA00001947"/>
    </source>
</evidence>
<dbReference type="GO" id="GO:0008270">
    <property type="term" value="F:zinc ion binding"/>
    <property type="evidence" value="ECO:0007669"/>
    <property type="project" value="InterPro"/>
</dbReference>
<dbReference type="GO" id="GO:0008198">
    <property type="term" value="F:ferrous iron binding"/>
    <property type="evidence" value="ECO:0007669"/>
    <property type="project" value="InterPro"/>
</dbReference>
<keyword evidence="8" id="KW-1185">Reference proteome</keyword>
<evidence type="ECO:0000313" key="8">
    <source>
        <dbReference type="Proteomes" id="UP000295565"/>
    </source>
</evidence>
<evidence type="ECO:0000256" key="4">
    <source>
        <dbReference type="ARBA" id="ARBA00022833"/>
    </source>
</evidence>
<organism evidence="7 8">
    <name type="scientific">Celerinatantimonas diazotrophica</name>
    <dbReference type="NCBI Taxonomy" id="412034"/>
    <lineage>
        <taxon>Bacteria</taxon>
        <taxon>Pseudomonadati</taxon>
        <taxon>Pseudomonadota</taxon>
        <taxon>Gammaproteobacteria</taxon>
        <taxon>Celerinatantimonadaceae</taxon>
        <taxon>Celerinatantimonas</taxon>
    </lineage>
</organism>
<sequence>MRTLPTFFISHGGGPWPWMTEFGSTYDKLAASLRQIPASLDLQPKALLVITAHWETVDFTVSGAAKPGMLYDYYGFPDYTYQIEYPASGQPELAEQVLQLLNHKGIQASCDTQRGLDHGTFTPLAVMYPEADIPVVQLSLKTNLDIEQHYQAGQALRTLREQGVLMIGSGLSYHNLRYFDASAARPSKEFDDWLYETLMIKDAKDRHQRLSRWQQAPSARIAQPREEHLLPLWVVLGAADDGKASRIYHQNDLFGGISASSYRFD</sequence>
<evidence type="ECO:0000256" key="5">
    <source>
        <dbReference type="ARBA" id="ARBA00023002"/>
    </source>
</evidence>
<comment type="caution">
    <text evidence="7">The sequence shown here is derived from an EMBL/GenBank/DDBJ whole genome shotgun (WGS) entry which is preliminary data.</text>
</comment>
<evidence type="ECO:0000259" key="6">
    <source>
        <dbReference type="Pfam" id="PF02900"/>
    </source>
</evidence>
<dbReference type="GO" id="GO:0016702">
    <property type="term" value="F:oxidoreductase activity, acting on single donors with incorporation of molecular oxygen, incorporation of two atoms of oxygen"/>
    <property type="evidence" value="ECO:0007669"/>
    <property type="project" value="UniProtKB-ARBA"/>
</dbReference>
<name>A0A4R1K100_9GAMM</name>
<dbReference type="PANTHER" id="PTHR30096:SF0">
    <property type="entry name" value="4,5-DOPA DIOXYGENASE EXTRADIOL-LIKE PROTEIN"/>
    <property type="match status" value="1"/>
</dbReference>
<dbReference type="AlphaFoldDB" id="A0A4R1K100"/>
<dbReference type="SUPFAM" id="SSF53213">
    <property type="entry name" value="LigB-like"/>
    <property type="match status" value="1"/>
</dbReference>
<dbReference type="Proteomes" id="UP000295565">
    <property type="component" value="Unassembled WGS sequence"/>
</dbReference>
<keyword evidence="3" id="KW-0479">Metal-binding</keyword>
<keyword evidence="5" id="KW-0560">Oxidoreductase</keyword>
<proteinExistence type="inferred from homology"/>
<dbReference type="CDD" id="cd07363">
    <property type="entry name" value="45_DOPA_Dioxygenase"/>
    <property type="match status" value="1"/>
</dbReference>
<protein>
    <submittedName>
        <fullName evidence="7">Aromatic ring-opening dioxygenase catalytic subunit (LigB family)</fullName>
    </submittedName>
</protein>
<dbReference type="RefSeq" id="WP_131912183.1">
    <property type="nucleotide sequence ID" value="NZ_OU594967.1"/>
</dbReference>
<dbReference type="InterPro" id="IPR004183">
    <property type="entry name" value="Xdiol_dOase_suB"/>
</dbReference>
<evidence type="ECO:0000256" key="2">
    <source>
        <dbReference type="ARBA" id="ARBA00007581"/>
    </source>
</evidence>
<comment type="similarity">
    <text evidence="2">Belongs to the DODA-type extradiol aromatic ring-opening dioxygenase family.</text>
</comment>
<gene>
    <name evidence="7" type="ORF">EV690_1313</name>
</gene>
<comment type="cofactor">
    <cofactor evidence="1">
        <name>Zn(2+)</name>
        <dbReference type="ChEBI" id="CHEBI:29105"/>
    </cofactor>
</comment>